<dbReference type="PANTHER" id="PTHR12544">
    <property type="entry name" value="GLUTAMINASE"/>
    <property type="match status" value="1"/>
</dbReference>
<comment type="caution">
    <text evidence="6">The sequence shown here is derived from an EMBL/GenBank/DDBJ whole genome shotgun (WGS) entry which is preliminary data.</text>
</comment>
<evidence type="ECO:0000313" key="6">
    <source>
        <dbReference type="EMBL" id="MBW7460552.1"/>
    </source>
</evidence>
<gene>
    <name evidence="6" type="ORF">K0U00_41460</name>
</gene>
<reference evidence="6 7" key="1">
    <citation type="submission" date="2021-07" db="EMBL/GenBank/DDBJ databases">
        <title>Paenibacillus radiodurans sp. nov., isolated from the southeastern edge of Tengger Desert.</title>
        <authorList>
            <person name="Zhang G."/>
        </authorList>
    </citation>
    <scope>NUCLEOTIDE SEQUENCE [LARGE SCALE GENOMIC DNA]</scope>
    <source>
        <strain evidence="6 7">CCM 7311</strain>
    </source>
</reference>
<dbReference type="EMBL" id="JAHZIK010002299">
    <property type="protein sequence ID" value="MBW7460552.1"/>
    <property type="molecule type" value="Genomic_DNA"/>
</dbReference>
<evidence type="ECO:0000256" key="3">
    <source>
        <dbReference type="ARBA" id="ARBA00012918"/>
    </source>
</evidence>
<comment type="similarity">
    <text evidence="1">Belongs to the glutaminase family.</text>
</comment>
<dbReference type="PANTHER" id="PTHR12544:SF29">
    <property type="entry name" value="GLUTAMINASE"/>
    <property type="match status" value="1"/>
</dbReference>
<dbReference type="Gene3D" id="3.40.710.10">
    <property type="entry name" value="DD-peptidase/beta-lactamase superfamily"/>
    <property type="match status" value="1"/>
</dbReference>
<keyword evidence="7" id="KW-1185">Reference proteome</keyword>
<dbReference type="SUPFAM" id="SSF56601">
    <property type="entry name" value="beta-lactamase/transpeptidase-like"/>
    <property type="match status" value="1"/>
</dbReference>
<dbReference type="GO" id="GO:0004359">
    <property type="term" value="F:glutaminase activity"/>
    <property type="evidence" value="ECO:0007669"/>
    <property type="project" value="UniProtKB-EC"/>
</dbReference>
<evidence type="ECO:0000256" key="1">
    <source>
        <dbReference type="ARBA" id="ARBA00011076"/>
    </source>
</evidence>
<organism evidence="6 7">
    <name type="scientific">Paenibacillus sepulcri</name>
    <dbReference type="NCBI Taxonomy" id="359917"/>
    <lineage>
        <taxon>Bacteria</taxon>
        <taxon>Bacillati</taxon>
        <taxon>Bacillota</taxon>
        <taxon>Bacilli</taxon>
        <taxon>Bacillales</taxon>
        <taxon>Paenibacillaceae</taxon>
        <taxon>Paenibacillus</taxon>
    </lineage>
</organism>
<protein>
    <recommendedName>
        <fullName evidence="3">glutaminase</fullName>
        <ecNumber evidence="3">3.5.1.2</ecNumber>
    </recommendedName>
</protein>
<dbReference type="InterPro" id="IPR012338">
    <property type="entry name" value="Beta-lactam/transpept-like"/>
</dbReference>
<accession>A0ABS7CHY6</accession>
<sequence length="94" mass="9667">GGTDPLTGVQLVPRRYVQIAKTFMITCGMYNASGEFAIRAGIPAKSGVSGGILALVPGKLGIGIIGPALGEKGNSTGGVHLLETMSETFDWSIF</sequence>
<evidence type="ECO:0000313" key="7">
    <source>
        <dbReference type="Proteomes" id="UP001519887"/>
    </source>
</evidence>
<dbReference type="InterPro" id="IPR015868">
    <property type="entry name" value="Glutaminase"/>
</dbReference>
<name>A0ABS7CHY6_9BACL</name>
<keyword evidence="4 6" id="KW-0378">Hydrolase</keyword>
<comment type="subunit">
    <text evidence="2">Homotetramer.</text>
</comment>
<dbReference type="Pfam" id="PF04960">
    <property type="entry name" value="Glutaminase"/>
    <property type="match status" value="1"/>
</dbReference>
<proteinExistence type="inferred from homology"/>
<dbReference type="EC" id="3.5.1.2" evidence="3"/>
<evidence type="ECO:0000256" key="2">
    <source>
        <dbReference type="ARBA" id="ARBA00011881"/>
    </source>
</evidence>
<dbReference type="Proteomes" id="UP001519887">
    <property type="component" value="Unassembled WGS sequence"/>
</dbReference>
<feature type="non-terminal residue" evidence="6">
    <location>
        <position position="1"/>
    </location>
</feature>
<comment type="catalytic activity">
    <reaction evidence="5">
        <text>L-glutamine + H2O = L-glutamate + NH4(+)</text>
        <dbReference type="Rhea" id="RHEA:15889"/>
        <dbReference type="ChEBI" id="CHEBI:15377"/>
        <dbReference type="ChEBI" id="CHEBI:28938"/>
        <dbReference type="ChEBI" id="CHEBI:29985"/>
        <dbReference type="ChEBI" id="CHEBI:58359"/>
        <dbReference type="EC" id="3.5.1.2"/>
    </reaction>
</comment>
<evidence type="ECO:0000256" key="4">
    <source>
        <dbReference type="ARBA" id="ARBA00022801"/>
    </source>
</evidence>
<evidence type="ECO:0000256" key="5">
    <source>
        <dbReference type="ARBA" id="ARBA00049534"/>
    </source>
</evidence>